<evidence type="ECO:0000313" key="1">
    <source>
        <dbReference type="EMBL" id="PHJ26190.1"/>
    </source>
</evidence>
<name>A0AA44U2G8_CUTAC</name>
<reference evidence="1 2" key="1">
    <citation type="submission" date="2017-02" db="EMBL/GenBank/DDBJ databases">
        <title>Prevalence of linear plasmids in Propionibacterium acnes isolates obtained from cancerous prostatic tissue.</title>
        <authorList>
            <person name="Davidsson S."/>
            <person name="Bruggemann H."/>
        </authorList>
    </citation>
    <scope>NUCLEOTIDE SEQUENCE [LARGE SCALE GENOMIC DNA]</scope>
    <source>
        <strain evidence="1 2">09-9</strain>
        <plasmid evidence="1 2">p09_09</plasmid>
    </source>
</reference>
<sequence length="76" mass="8510">MYSRSDLKWFSSDDEADAVAAGDLMKAVEKLMFAVYVGWSYHPQPVVSSAETAAIDMTDQALRYINAYLEATDERP</sequence>
<comment type="caution">
    <text evidence="1">The sequence shown here is derived from an EMBL/GenBank/DDBJ whole genome shotgun (WGS) entry which is preliminary data.</text>
</comment>
<dbReference type="RefSeq" id="WP_098817054.1">
    <property type="nucleotide sequence ID" value="NZ_CM008375.1"/>
</dbReference>
<evidence type="ECO:0000313" key="2">
    <source>
        <dbReference type="Proteomes" id="UP000223982"/>
    </source>
</evidence>
<proteinExistence type="predicted"/>
<dbReference type="Proteomes" id="UP000223982">
    <property type="component" value="Plasmid p09_09"/>
</dbReference>
<dbReference type="AlphaFoldDB" id="A0AA44U2G8"/>
<accession>A0AA44U2G8</accession>
<organism evidence="1 2">
    <name type="scientific">Cutibacterium acnes</name>
    <name type="common">Propionibacterium acnes</name>
    <dbReference type="NCBI Taxonomy" id="1747"/>
    <lineage>
        <taxon>Bacteria</taxon>
        <taxon>Bacillati</taxon>
        <taxon>Actinomycetota</taxon>
        <taxon>Actinomycetes</taxon>
        <taxon>Propionibacteriales</taxon>
        <taxon>Propionibacteriaceae</taxon>
        <taxon>Cutibacterium</taxon>
    </lineage>
</organism>
<keyword evidence="1" id="KW-0614">Plasmid</keyword>
<protein>
    <submittedName>
        <fullName evidence="1">Phosphoserine phosphatase</fullName>
    </submittedName>
</protein>
<geneLocation type="plasmid" evidence="1 2">
    <name>p09_09</name>
</geneLocation>
<gene>
    <name evidence="1" type="ORF">APS60_12700</name>
</gene>
<dbReference type="EMBL" id="LKVB01000016">
    <property type="protein sequence ID" value="PHJ26190.1"/>
    <property type="molecule type" value="Genomic_DNA"/>
</dbReference>